<feature type="region of interest" description="Disordered" evidence="1">
    <location>
        <begin position="216"/>
        <end position="299"/>
    </location>
</feature>
<feature type="compositionally biased region" description="Pro residues" evidence="1">
    <location>
        <begin position="223"/>
        <end position="232"/>
    </location>
</feature>
<reference evidence="3 4" key="1">
    <citation type="submission" date="2022-06" db="EMBL/GenBank/DDBJ databases">
        <title>Genomic Encyclopedia of Type Strains, Phase I: the one thousand microbial genomes (KMG-I) project.</title>
        <authorList>
            <person name="Kyrpides N."/>
        </authorList>
    </citation>
    <scope>NUCLEOTIDE SEQUENCE [LARGE SCALE GENOMIC DNA]</scope>
    <source>
        <strain evidence="3 4">DSM 43889</strain>
    </source>
</reference>
<keyword evidence="2" id="KW-1133">Transmembrane helix</keyword>
<evidence type="ECO:0000313" key="4">
    <source>
        <dbReference type="Proteomes" id="UP000791080"/>
    </source>
</evidence>
<organism evidence="3 4">
    <name type="scientific">Actinoalloteichus caeruleus DSM 43889</name>
    <dbReference type="NCBI Taxonomy" id="1120930"/>
    <lineage>
        <taxon>Bacteria</taxon>
        <taxon>Bacillati</taxon>
        <taxon>Actinomycetota</taxon>
        <taxon>Actinomycetes</taxon>
        <taxon>Pseudonocardiales</taxon>
        <taxon>Pseudonocardiaceae</taxon>
        <taxon>Actinoalloteichus</taxon>
        <taxon>Actinoalloteichus cyanogriseus</taxon>
    </lineage>
</organism>
<comment type="caution">
    <text evidence="3">The sequence shown here is derived from an EMBL/GenBank/DDBJ whole genome shotgun (WGS) entry which is preliminary data.</text>
</comment>
<dbReference type="Proteomes" id="UP000791080">
    <property type="component" value="Unassembled WGS sequence"/>
</dbReference>
<feature type="transmembrane region" description="Helical" evidence="2">
    <location>
        <begin position="25"/>
        <end position="46"/>
    </location>
</feature>
<gene>
    <name evidence="3" type="ORF">G443_004269</name>
</gene>
<keyword evidence="4" id="KW-1185">Reference proteome</keyword>
<feature type="compositionally biased region" description="Acidic residues" evidence="1">
    <location>
        <begin position="267"/>
        <end position="299"/>
    </location>
</feature>
<dbReference type="InterPro" id="IPR021454">
    <property type="entry name" value="DUF3105"/>
</dbReference>
<accession>A0ABT1JN92</accession>
<dbReference type="Pfam" id="PF11303">
    <property type="entry name" value="DUF3105"/>
    <property type="match status" value="1"/>
</dbReference>
<protein>
    <recommendedName>
        <fullName evidence="5">DUF3105 domain-containing protein</fullName>
    </recommendedName>
</protein>
<proteinExistence type="predicted"/>
<evidence type="ECO:0008006" key="5">
    <source>
        <dbReference type="Google" id="ProtNLM"/>
    </source>
</evidence>
<name>A0ABT1JN92_ACTCY</name>
<evidence type="ECO:0000313" key="3">
    <source>
        <dbReference type="EMBL" id="MCP2333999.1"/>
    </source>
</evidence>
<keyword evidence="2" id="KW-0472">Membrane</keyword>
<evidence type="ECO:0000256" key="1">
    <source>
        <dbReference type="SAM" id="MobiDB-lite"/>
    </source>
</evidence>
<sequence>MASGKSSKAVRNARAATAVKKSKPWGTLAAVAVLVLFAGGIFTYVYTQYEATADIRAFTPSEENQNPALDIEGVTSEEYAGQLHVVAPQRVAYEEFPPNGGPHDEVWAGCNGVVYDVPVRNENMVHSLEHGAVWIAYNEDQIQGEDLETLRNKVIGEPAMMMSPYPDLDSPISLQAWGHRLKVDSADDERIDQFITALQLNAYVYPEIGATCMPNPARFDVDNPPPFDPSEPGPDAMPMSANPEDFGGYTGPGDEMLDPSGAPEASEQPEGEEDPATDESEAPESDEGADASDEGDTND</sequence>
<dbReference type="EMBL" id="AUBJ02000001">
    <property type="protein sequence ID" value="MCP2333999.1"/>
    <property type="molecule type" value="Genomic_DNA"/>
</dbReference>
<evidence type="ECO:0000256" key="2">
    <source>
        <dbReference type="SAM" id="Phobius"/>
    </source>
</evidence>
<keyword evidence="2" id="KW-0812">Transmembrane</keyword>
<dbReference type="RefSeq" id="WP_026418641.1">
    <property type="nucleotide sequence ID" value="NZ_AUBJ02000001.1"/>
</dbReference>